<keyword evidence="2" id="KW-1185">Reference proteome</keyword>
<evidence type="ECO:0008006" key="3">
    <source>
        <dbReference type="Google" id="ProtNLM"/>
    </source>
</evidence>
<reference evidence="1 2" key="1">
    <citation type="submission" date="2022-10" db="EMBL/GenBank/DDBJ databases">
        <title>The complete genomes of actinobacterial strains from the NBC collection.</title>
        <authorList>
            <person name="Joergensen T.S."/>
            <person name="Alvarez Arevalo M."/>
            <person name="Sterndorff E.B."/>
            <person name="Faurdal D."/>
            <person name="Vuksanovic O."/>
            <person name="Mourched A.-S."/>
            <person name="Charusanti P."/>
            <person name="Shaw S."/>
            <person name="Blin K."/>
            <person name="Weber T."/>
        </authorList>
    </citation>
    <scope>NUCLEOTIDE SEQUENCE [LARGE SCALE GENOMIC DNA]</scope>
    <source>
        <strain evidence="1 2">NBC 01753</strain>
    </source>
</reference>
<name>A0ABZ1GWC3_9ACTN</name>
<dbReference type="InterPro" id="IPR036388">
    <property type="entry name" value="WH-like_DNA-bd_sf"/>
</dbReference>
<protein>
    <recommendedName>
        <fullName evidence="3">HTH luxR-type domain-containing protein</fullName>
    </recommendedName>
</protein>
<gene>
    <name evidence="1" type="ORF">OIE73_35670</name>
</gene>
<evidence type="ECO:0000313" key="2">
    <source>
        <dbReference type="Proteomes" id="UP001335325"/>
    </source>
</evidence>
<proteinExistence type="predicted"/>
<evidence type="ECO:0000313" key="1">
    <source>
        <dbReference type="EMBL" id="WSD10529.1"/>
    </source>
</evidence>
<dbReference type="InterPro" id="IPR016032">
    <property type="entry name" value="Sig_transdc_resp-reg_C-effctor"/>
</dbReference>
<sequence>MELSISSRTVGHHLGRIYDRTGRRTRAGAAVFAMEPQLLP</sequence>
<dbReference type="Gene3D" id="1.10.10.10">
    <property type="entry name" value="Winged helix-like DNA-binding domain superfamily/Winged helix DNA-binding domain"/>
    <property type="match status" value="1"/>
</dbReference>
<dbReference type="RefSeq" id="WP_326756232.1">
    <property type="nucleotide sequence ID" value="NZ_CP109134.1"/>
</dbReference>
<accession>A0ABZ1GWC3</accession>
<dbReference type="SUPFAM" id="SSF46894">
    <property type="entry name" value="C-terminal effector domain of the bipartite response regulators"/>
    <property type="match status" value="1"/>
</dbReference>
<organism evidence="1 2">
    <name type="scientific">Streptomyces hirsutus</name>
    <dbReference type="NCBI Taxonomy" id="35620"/>
    <lineage>
        <taxon>Bacteria</taxon>
        <taxon>Bacillati</taxon>
        <taxon>Actinomycetota</taxon>
        <taxon>Actinomycetes</taxon>
        <taxon>Kitasatosporales</taxon>
        <taxon>Streptomycetaceae</taxon>
        <taxon>Streptomyces</taxon>
    </lineage>
</organism>
<dbReference type="EMBL" id="CP109134">
    <property type="protein sequence ID" value="WSD10529.1"/>
    <property type="molecule type" value="Genomic_DNA"/>
</dbReference>
<dbReference type="GeneID" id="91548029"/>
<dbReference type="Proteomes" id="UP001335325">
    <property type="component" value="Chromosome"/>
</dbReference>